<dbReference type="Gene3D" id="3.30.70.930">
    <property type="match status" value="1"/>
</dbReference>
<dbReference type="InterPro" id="IPR051614">
    <property type="entry name" value="UPF0045_domain"/>
</dbReference>
<dbReference type="PANTHER" id="PTHR33777">
    <property type="entry name" value="UPF0045 PROTEIN ECM15"/>
    <property type="match status" value="1"/>
</dbReference>
<feature type="region of interest" description="Disordered" evidence="2">
    <location>
        <begin position="95"/>
        <end position="120"/>
    </location>
</feature>
<dbReference type="PANTHER" id="PTHR33777:SF1">
    <property type="entry name" value="UPF0045 PROTEIN ECM15"/>
    <property type="match status" value="1"/>
</dbReference>
<proteinExistence type="inferred from homology"/>
<evidence type="ECO:0000313" key="4">
    <source>
        <dbReference type="EMBL" id="CUS11972.1"/>
    </source>
</evidence>
<evidence type="ECO:0000313" key="5">
    <source>
        <dbReference type="Proteomes" id="UP001412239"/>
    </source>
</evidence>
<dbReference type="NCBIfam" id="TIGR00106">
    <property type="entry name" value="MTH1187 family thiamine-binding protein"/>
    <property type="match status" value="1"/>
</dbReference>
<feature type="domain" description="Thiamine-binding protein" evidence="3">
    <location>
        <begin position="20"/>
        <end position="111"/>
    </location>
</feature>
<reference evidence="4" key="1">
    <citation type="submission" date="2015-10" db="EMBL/GenBank/DDBJ databases">
        <authorList>
            <person name="Regsiter A."/>
            <person name="william w."/>
        </authorList>
    </citation>
    <scope>NUCLEOTIDE SEQUENCE</scope>
    <source>
        <strain evidence="4">Montdore</strain>
    </source>
</reference>
<evidence type="ECO:0000259" key="3">
    <source>
        <dbReference type="Pfam" id="PF01910"/>
    </source>
</evidence>
<protein>
    <recommendedName>
        <fullName evidence="3">Thiamine-binding protein domain-containing protein</fullName>
    </recommendedName>
</protein>
<feature type="compositionally biased region" description="Basic and acidic residues" evidence="2">
    <location>
        <begin position="108"/>
        <end position="120"/>
    </location>
</feature>
<dbReference type="AlphaFoldDB" id="A0A292PWI6"/>
<dbReference type="GO" id="GO:0005829">
    <property type="term" value="C:cytosol"/>
    <property type="evidence" value="ECO:0007669"/>
    <property type="project" value="TreeGrafter"/>
</dbReference>
<sequence length="120" mass="13129">MASPSNQDPQTIGTPVAVYADFCLIPIGTGDTSVSKHVADVQRLLKKSGLNYHMHSAGTTVEGSWEDVTRVIGQAHSMLHTQGISRVHTDIRIGSRTDKQQTMQDKVASVEEKLARDEEK</sequence>
<dbReference type="InterPro" id="IPR029756">
    <property type="entry name" value="MTH1187/YkoF-like"/>
</dbReference>
<dbReference type="SUPFAM" id="SSF89957">
    <property type="entry name" value="MTH1187/YkoF-like"/>
    <property type="match status" value="1"/>
</dbReference>
<dbReference type="Proteomes" id="UP001412239">
    <property type="component" value="Unassembled WGS sequence"/>
</dbReference>
<dbReference type="InterPro" id="IPR002767">
    <property type="entry name" value="Thiamine_BP"/>
</dbReference>
<evidence type="ECO:0000256" key="2">
    <source>
        <dbReference type="SAM" id="MobiDB-lite"/>
    </source>
</evidence>
<name>A0A292PWI6_9PEZI</name>
<dbReference type="EMBL" id="LN891007">
    <property type="protein sequence ID" value="CUS11972.1"/>
    <property type="molecule type" value="Genomic_DNA"/>
</dbReference>
<evidence type="ECO:0000256" key="1">
    <source>
        <dbReference type="ARBA" id="ARBA00010272"/>
    </source>
</evidence>
<accession>A0A292PWI6</accession>
<gene>
    <name evidence="4" type="ORF">GSTUAT00003886001</name>
</gene>
<keyword evidence="5" id="KW-1185">Reference proteome</keyword>
<organism evidence="4 5">
    <name type="scientific">Tuber aestivum</name>
    <name type="common">summer truffle</name>
    <dbReference type="NCBI Taxonomy" id="59557"/>
    <lineage>
        <taxon>Eukaryota</taxon>
        <taxon>Fungi</taxon>
        <taxon>Dikarya</taxon>
        <taxon>Ascomycota</taxon>
        <taxon>Pezizomycotina</taxon>
        <taxon>Pezizomycetes</taxon>
        <taxon>Pezizales</taxon>
        <taxon>Tuberaceae</taxon>
        <taxon>Tuber</taxon>
    </lineage>
</organism>
<dbReference type="Pfam" id="PF01910">
    <property type="entry name" value="Thiamine_BP"/>
    <property type="match status" value="1"/>
</dbReference>
<comment type="similarity">
    <text evidence="1">Belongs to the UPF0045 family.</text>
</comment>